<feature type="transmembrane region" description="Helical" evidence="1">
    <location>
        <begin position="36"/>
        <end position="61"/>
    </location>
</feature>
<keyword evidence="1" id="KW-0472">Membrane</keyword>
<gene>
    <name evidence="2" type="ORF">GCM10010913_25800</name>
</gene>
<reference evidence="3" key="1">
    <citation type="journal article" date="2019" name="Int. J. Syst. Evol. Microbiol.">
        <title>The Global Catalogue of Microorganisms (GCM) 10K type strain sequencing project: providing services to taxonomists for standard genome sequencing and annotation.</title>
        <authorList>
            <consortium name="The Broad Institute Genomics Platform"/>
            <consortium name="The Broad Institute Genome Sequencing Center for Infectious Disease"/>
            <person name="Wu L."/>
            <person name="Ma J."/>
        </authorList>
    </citation>
    <scope>NUCLEOTIDE SEQUENCE [LARGE SCALE GENOMIC DNA]</scope>
    <source>
        <strain evidence="3">CGMCC 1.15420</strain>
    </source>
</reference>
<proteinExistence type="predicted"/>
<protein>
    <submittedName>
        <fullName evidence="2">Multidrug ABC transporter permease</fullName>
    </submittedName>
</protein>
<accession>A0ABQ1VXS7</accession>
<evidence type="ECO:0000256" key="1">
    <source>
        <dbReference type="SAM" id="Phobius"/>
    </source>
</evidence>
<evidence type="ECO:0000313" key="2">
    <source>
        <dbReference type="EMBL" id="GGG02902.1"/>
    </source>
</evidence>
<dbReference type="InterPro" id="IPR010390">
    <property type="entry name" value="ABC-2_transporter-like"/>
</dbReference>
<dbReference type="Pfam" id="PF06182">
    <property type="entry name" value="ABC2_membrane_6"/>
    <property type="match status" value="1"/>
</dbReference>
<dbReference type="PANTHER" id="PTHR36833">
    <property type="entry name" value="SLR0610 PROTEIN-RELATED"/>
    <property type="match status" value="1"/>
</dbReference>
<feature type="transmembrane region" description="Helical" evidence="1">
    <location>
        <begin position="241"/>
        <end position="262"/>
    </location>
</feature>
<dbReference type="PANTHER" id="PTHR36833:SF1">
    <property type="entry name" value="INTEGRAL MEMBRANE TRANSPORT PROTEIN"/>
    <property type="match status" value="1"/>
</dbReference>
<sequence>MKDNLKLSSKLKSWLELYNLLIKTSVRSRMQYRFNFLLGSVLAALIQISEFLMVAIVLYKFGAIQGWSMYEMGYLFSVMTLSKTLYRTFADEVHHLEKYLVEGDLDQILTRPVPVLLAIMPRNFRIMLGEVLQGGFILGWSLHGLWRSGQIDWMSIAFTLFIIVTGAVILFSIGLATATIGFWTTRIGELQTFTEDAARTAGQYPLTLYPKWMSSMLLIVIPVGFVNYVPALYIIRGELGVWVLAAVAVVAMICLGASLRFWRFGITKYQSTGS</sequence>
<dbReference type="RefSeq" id="WP_120462965.1">
    <property type="nucleotide sequence ID" value="NZ_BMIW01000017.1"/>
</dbReference>
<feature type="transmembrane region" description="Helical" evidence="1">
    <location>
        <begin position="126"/>
        <end position="146"/>
    </location>
</feature>
<dbReference type="EMBL" id="BMIW01000017">
    <property type="protein sequence ID" value="GGG02902.1"/>
    <property type="molecule type" value="Genomic_DNA"/>
</dbReference>
<feature type="transmembrane region" description="Helical" evidence="1">
    <location>
        <begin position="216"/>
        <end position="235"/>
    </location>
</feature>
<evidence type="ECO:0000313" key="3">
    <source>
        <dbReference type="Proteomes" id="UP000608420"/>
    </source>
</evidence>
<organism evidence="2 3">
    <name type="scientific">Paenibacillus aceti</name>
    <dbReference type="NCBI Taxonomy" id="1820010"/>
    <lineage>
        <taxon>Bacteria</taxon>
        <taxon>Bacillati</taxon>
        <taxon>Bacillota</taxon>
        <taxon>Bacilli</taxon>
        <taxon>Bacillales</taxon>
        <taxon>Paenibacillaceae</taxon>
        <taxon>Paenibacillus</taxon>
    </lineage>
</organism>
<comment type="caution">
    <text evidence="2">The sequence shown here is derived from an EMBL/GenBank/DDBJ whole genome shotgun (WGS) entry which is preliminary data.</text>
</comment>
<keyword evidence="3" id="KW-1185">Reference proteome</keyword>
<keyword evidence="1" id="KW-1133">Transmembrane helix</keyword>
<keyword evidence="1" id="KW-0812">Transmembrane</keyword>
<dbReference type="Proteomes" id="UP000608420">
    <property type="component" value="Unassembled WGS sequence"/>
</dbReference>
<name>A0ABQ1VXS7_9BACL</name>
<feature type="transmembrane region" description="Helical" evidence="1">
    <location>
        <begin position="158"/>
        <end position="183"/>
    </location>
</feature>